<keyword evidence="4" id="KW-1185">Reference proteome</keyword>
<dbReference type="PROSITE" id="PS50011">
    <property type="entry name" value="PROTEIN_KINASE_DOM"/>
    <property type="match status" value="1"/>
</dbReference>
<feature type="domain" description="Protein kinase" evidence="2">
    <location>
        <begin position="16"/>
        <end position="295"/>
    </location>
</feature>
<gene>
    <name evidence="3" type="ORF">SAZU_6772</name>
</gene>
<sequence length="551" mass="59353">MRDVRVPWVRPGQLGDYRRNRLGDGGQGVVYGVPRPPDRLPGTYLAFKEYKVPIDADVLHDMCCFLDLLSDEDRAFLEPRLTWPVAMVYTGSPPNAPPPSANPATTVVGFLMNRVTGEFELSSPTLGQTKPQALEFLLNGDDYMSMIGLHADDGQRLRLLIDLAHTLDRLHRQHVTVGDLSPKNVMFTLAGQGRCLLIDCDSMRYRGRDVLTQVETTGWEVPEGEKGTVASDSFKFGLIALRLFNRSQDLMDPGPLRGVSPDLADLAMRSQSREPHRRPRPADWLSALDRADSRLKTRRSTAGTGPGINGTVTVAPHQQVTGTGSAAVPPQPPVPGPAGGSPGGGRAAGTLVVLLVMAVLGYGAVNHFDSSNGSDDSPSPVSSGSPYGGSTSDSGPGFGSQETEDSGSARAEAPGAAVDYSQVAGDPEAEEVAAMFARFFGAINTRDYDTALSYYDPATTAVDMDSTVSRNKWKQVMSTTKDSRLVLSGLDTSGKYTFATVHFRSRQSPGYGPAERPNDTCDDWTVTYQLTRTDGFRIFKAPRDGVSYAPC</sequence>
<dbReference type="Gene3D" id="1.10.510.10">
    <property type="entry name" value="Transferase(Phosphotransferase) domain 1"/>
    <property type="match status" value="1"/>
</dbReference>
<evidence type="ECO:0000313" key="4">
    <source>
        <dbReference type="Proteomes" id="UP000053859"/>
    </source>
</evidence>
<dbReference type="InterPro" id="IPR011009">
    <property type="entry name" value="Kinase-like_dom_sf"/>
</dbReference>
<dbReference type="EMBL" id="DF968392">
    <property type="protein sequence ID" value="GAP51899.1"/>
    <property type="molecule type" value="Genomic_DNA"/>
</dbReference>
<name>A0A0K8PWV1_STRAJ</name>
<dbReference type="SUPFAM" id="SSF54427">
    <property type="entry name" value="NTF2-like"/>
    <property type="match status" value="1"/>
</dbReference>
<dbReference type="InterPro" id="IPR032710">
    <property type="entry name" value="NTF2-like_dom_sf"/>
</dbReference>
<dbReference type="GO" id="GO:0005524">
    <property type="term" value="F:ATP binding"/>
    <property type="evidence" value="ECO:0007669"/>
    <property type="project" value="InterPro"/>
</dbReference>
<proteinExistence type="predicted"/>
<dbReference type="OrthoDB" id="3700382at2"/>
<evidence type="ECO:0000259" key="2">
    <source>
        <dbReference type="PROSITE" id="PS50011"/>
    </source>
</evidence>
<dbReference type="PATRIC" id="fig|146537.3.peg.7121"/>
<dbReference type="AlphaFoldDB" id="A0A0K8PWV1"/>
<dbReference type="InterPro" id="IPR000719">
    <property type="entry name" value="Prot_kinase_dom"/>
</dbReference>
<feature type="compositionally biased region" description="Low complexity" evidence="1">
    <location>
        <begin position="370"/>
        <end position="395"/>
    </location>
</feature>
<dbReference type="Proteomes" id="UP000053859">
    <property type="component" value="Unassembled WGS sequence"/>
</dbReference>
<feature type="region of interest" description="Disordered" evidence="1">
    <location>
        <begin position="289"/>
        <end position="343"/>
    </location>
</feature>
<feature type="region of interest" description="Disordered" evidence="1">
    <location>
        <begin position="370"/>
        <end position="420"/>
    </location>
</feature>
<evidence type="ECO:0000256" key="1">
    <source>
        <dbReference type="SAM" id="MobiDB-lite"/>
    </source>
</evidence>
<dbReference type="GO" id="GO:0004672">
    <property type="term" value="F:protein kinase activity"/>
    <property type="evidence" value="ECO:0007669"/>
    <property type="project" value="InterPro"/>
</dbReference>
<feature type="compositionally biased region" description="Polar residues" evidence="1">
    <location>
        <begin position="310"/>
        <end position="323"/>
    </location>
</feature>
<evidence type="ECO:0000313" key="3">
    <source>
        <dbReference type="EMBL" id="GAP51899.1"/>
    </source>
</evidence>
<reference evidence="3" key="1">
    <citation type="journal article" date="2015" name="Genome Announc.">
        <title>Draft Genome Sequence of Thiostrepton-Producing Streptomyces azureus ATCC 14921.</title>
        <authorList>
            <person name="Sakihara K."/>
            <person name="Maeda J."/>
            <person name="Tashiro K."/>
            <person name="Fujino Y."/>
            <person name="Kuhara S."/>
            <person name="Ohshima T."/>
            <person name="Ogata S."/>
            <person name="Doi K."/>
        </authorList>
    </citation>
    <scope>NUCLEOTIDE SEQUENCE [LARGE SCALE GENOMIC DNA]</scope>
    <source>
        <strain evidence="3">ATCC14921</strain>
    </source>
</reference>
<protein>
    <recommendedName>
        <fullName evidence="2">Protein kinase domain-containing protein</fullName>
    </recommendedName>
</protein>
<dbReference type="SUPFAM" id="SSF56112">
    <property type="entry name" value="Protein kinase-like (PK-like)"/>
    <property type="match status" value="1"/>
</dbReference>
<accession>A0A0K8PWV1</accession>
<dbReference type="RefSeq" id="WP_148640403.1">
    <property type="nucleotide sequence ID" value="NZ_DF968392.1"/>
</dbReference>
<organism evidence="3 4">
    <name type="scientific">Streptomyces azureus</name>
    <dbReference type="NCBI Taxonomy" id="146537"/>
    <lineage>
        <taxon>Bacteria</taxon>
        <taxon>Bacillati</taxon>
        <taxon>Actinomycetota</taxon>
        <taxon>Actinomycetes</taxon>
        <taxon>Kitasatosporales</taxon>
        <taxon>Streptomycetaceae</taxon>
        <taxon>Streptomyces</taxon>
    </lineage>
</organism>